<evidence type="ECO:0000256" key="5">
    <source>
        <dbReference type="SAM" id="MobiDB-lite"/>
    </source>
</evidence>
<dbReference type="Proteomes" id="UP000018468">
    <property type="component" value="Linkage group LG4"/>
</dbReference>
<dbReference type="GO" id="GO:0005930">
    <property type="term" value="C:axoneme"/>
    <property type="evidence" value="ECO:0000318"/>
    <property type="project" value="GO_Central"/>
</dbReference>
<dbReference type="InterPro" id="IPR025254">
    <property type="entry name" value="CCDC113/CCDC96_CC"/>
</dbReference>
<dbReference type="Bgee" id="ENSLOCG00000018036">
    <property type="expression patterns" value="Expressed in testis and 9 other cell types or tissues"/>
</dbReference>
<feature type="region of interest" description="Disordered" evidence="5">
    <location>
        <begin position="1"/>
        <end position="165"/>
    </location>
</feature>
<protein>
    <submittedName>
        <fullName evidence="7">Cilia and flagella associated protein 184</fullName>
    </submittedName>
</protein>
<dbReference type="eggNOG" id="ENOG502QS75">
    <property type="taxonomic scope" value="Eukaryota"/>
</dbReference>
<feature type="coiled-coil region" evidence="4">
    <location>
        <begin position="288"/>
        <end position="376"/>
    </location>
</feature>
<dbReference type="STRING" id="7918.ENSLOCP00000022137"/>
<dbReference type="InParanoid" id="W5NNC8"/>
<evidence type="ECO:0000256" key="1">
    <source>
        <dbReference type="ARBA" id="ARBA00004138"/>
    </source>
</evidence>
<feature type="domain" description="CCDC113/CCDC96 coiled-coil" evidence="6">
    <location>
        <begin position="303"/>
        <end position="476"/>
    </location>
</feature>
<keyword evidence="3" id="KW-0966">Cell projection</keyword>
<dbReference type="GO" id="GO:0060271">
    <property type="term" value="P:cilium assembly"/>
    <property type="evidence" value="ECO:0000318"/>
    <property type="project" value="GO_Central"/>
</dbReference>
<feature type="compositionally biased region" description="Basic and acidic residues" evidence="5">
    <location>
        <begin position="32"/>
        <end position="48"/>
    </location>
</feature>
<dbReference type="OMA" id="RLQQKCG"/>
<dbReference type="FunCoup" id="W5NNC8">
    <property type="interactions" value="13"/>
</dbReference>
<evidence type="ECO:0000256" key="4">
    <source>
        <dbReference type="SAM" id="Coils"/>
    </source>
</evidence>
<dbReference type="InterPro" id="IPR051885">
    <property type="entry name" value="CC_CF"/>
</dbReference>
<proteinExistence type="predicted"/>
<evidence type="ECO:0000256" key="2">
    <source>
        <dbReference type="ARBA" id="ARBA00023054"/>
    </source>
</evidence>
<evidence type="ECO:0000313" key="7">
    <source>
        <dbReference type="Ensembl" id="ENSLOCP00000022137.1"/>
    </source>
</evidence>
<keyword evidence="8" id="KW-1185">Reference proteome</keyword>
<dbReference type="AlphaFoldDB" id="W5NNC8"/>
<dbReference type="PANTHER" id="PTHR15654">
    <property type="entry name" value="COILED-COIL DOMAIN-CONTAINING PROTEIN 113-RELATED"/>
    <property type="match status" value="1"/>
</dbReference>
<dbReference type="Ensembl" id="ENSLOCT00000022178.1">
    <property type="protein sequence ID" value="ENSLOCP00000022137.1"/>
    <property type="gene ID" value="ENSLOCG00000018036.1"/>
</dbReference>
<feature type="coiled-coil region" evidence="4">
    <location>
        <begin position="445"/>
        <end position="482"/>
    </location>
</feature>
<comment type="subcellular location">
    <subcellularLocation>
        <location evidence="1">Cell projection</location>
        <location evidence="1">Cilium</location>
    </subcellularLocation>
</comment>
<accession>W5NNC8</accession>
<reference evidence="7" key="3">
    <citation type="submission" date="2025-09" db="UniProtKB">
        <authorList>
            <consortium name="Ensembl"/>
        </authorList>
    </citation>
    <scope>IDENTIFICATION</scope>
</reference>
<organism evidence="7 8">
    <name type="scientific">Lepisosteus oculatus</name>
    <name type="common">Spotted gar</name>
    <dbReference type="NCBI Taxonomy" id="7918"/>
    <lineage>
        <taxon>Eukaryota</taxon>
        <taxon>Metazoa</taxon>
        <taxon>Chordata</taxon>
        <taxon>Craniata</taxon>
        <taxon>Vertebrata</taxon>
        <taxon>Euteleostomi</taxon>
        <taxon>Actinopterygii</taxon>
        <taxon>Neopterygii</taxon>
        <taxon>Holostei</taxon>
        <taxon>Semionotiformes</taxon>
        <taxon>Lepisosteidae</taxon>
        <taxon>Lepisosteus</taxon>
    </lineage>
</organism>
<dbReference type="GO" id="GO:0036064">
    <property type="term" value="C:ciliary basal body"/>
    <property type="evidence" value="ECO:0000318"/>
    <property type="project" value="GO_Central"/>
</dbReference>
<dbReference type="Pfam" id="PF13870">
    <property type="entry name" value="CCDC113_CCDC96_CC"/>
    <property type="match status" value="1"/>
</dbReference>
<dbReference type="EMBL" id="AHAT01001233">
    <property type="status" value="NOT_ANNOTATED_CDS"/>
    <property type="molecule type" value="Genomic_DNA"/>
</dbReference>
<feature type="coiled-coil region" evidence="4">
    <location>
        <begin position="235"/>
        <end position="262"/>
    </location>
</feature>
<reference evidence="8" key="1">
    <citation type="submission" date="2011-12" db="EMBL/GenBank/DDBJ databases">
        <title>The Draft Genome of Lepisosteus oculatus.</title>
        <authorList>
            <consortium name="The Broad Institute Genome Assembly &amp; Analysis Group"/>
            <consortium name="Computational R&amp;D Group"/>
            <consortium name="and Sequencing Platform"/>
            <person name="Di Palma F."/>
            <person name="Alfoldi J."/>
            <person name="Johnson J."/>
            <person name="Berlin A."/>
            <person name="Gnerre S."/>
            <person name="Jaffe D."/>
            <person name="MacCallum I."/>
            <person name="Young S."/>
            <person name="Walker B.J."/>
            <person name="Lander E.S."/>
            <person name="Lindblad-Toh K."/>
        </authorList>
    </citation>
    <scope>NUCLEOTIDE SEQUENCE [LARGE SCALE GENOMIC DNA]</scope>
</reference>
<dbReference type="HOGENOM" id="CLU_026534_1_0_1"/>
<reference evidence="7" key="2">
    <citation type="submission" date="2025-08" db="UniProtKB">
        <authorList>
            <consortium name="Ensembl"/>
        </authorList>
    </citation>
    <scope>IDENTIFICATION</scope>
</reference>
<name>W5NNC8_LEPOC</name>
<evidence type="ECO:0000256" key="3">
    <source>
        <dbReference type="ARBA" id="ARBA00023273"/>
    </source>
</evidence>
<dbReference type="PANTHER" id="PTHR15654:SF1">
    <property type="entry name" value="COILED-COIL DOMAIN-CONTAINING PROTEIN 96"/>
    <property type="match status" value="1"/>
</dbReference>
<keyword evidence="2 4" id="KW-0175">Coiled coil</keyword>
<evidence type="ECO:0000259" key="6">
    <source>
        <dbReference type="Pfam" id="PF13870"/>
    </source>
</evidence>
<evidence type="ECO:0000313" key="8">
    <source>
        <dbReference type="Proteomes" id="UP000018468"/>
    </source>
</evidence>
<dbReference type="GeneTree" id="ENSGT00940000154521"/>
<sequence length="491" mass="56375">TNGLSQTEKQEETFEGESNEAGNNNDCTAELLAEKDGTEAGTEQKEELPEVNSDLPGTRQGPADEVSGESLGGPAEAEAETLEELKGDSAAEDAPTPVKEEEKQVVPSSEVLGEQEEEEGQQIIGELLSREGSPVAQQENAPLELELEAPERETSPTEEEEEEALSINYEEYMERYKELKKEKANIIQQSGQLQNKLVEYFRRKTGEEIRHEKEKPVSDQEQRYLKYMSTMEDLKWQHRRDSESYQQQIKELRAQSQEKVSQVDSEWKVFMGFKKEVAVSAMSRRLGKQAAVAQVEQIQANEQRKENELVQVRLENIKLKNKVRKFEAMLKAKEELAEGLHLIDFEQLKIENQTYNEKIEERNEELLKLRKKITSTVQVLTHVKEKLQFVQVENQAKKAQLTEVEALVARKRDILTKTKQARDALRTDNLKLRQKCGLLGNETLLRDFEEKVDASEALSQRLEMLRRRHAELTLRCVGLKRKLEQAKLSRQ</sequence>